<dbReference type="SUPFAM" id="SSF81301">
    <property type="entry name" value="Nucleotidyltransferase"/>
    <property type="match status" value="1"/>
</dbReference>
<evidence type="ECO:0000256" key="9">
    <source>
        <dbReference type="ARBA" id="ARBA00038276"/>
    </source>
</evidence>
<keyword evidence="8" id="KW-0460">Magnesium</keyword>
<keyword evidence="12" id="KW-1185">Reference proteome</keyword>
<dbReference type="InterPro" id="IPR043519">
    <property type="entry name" value="NT_sf"/>
</dbReference>
<evidence type="ECO:0000256" key="4">
    <source>
        <dbReference type="ARBA" id="ARBA00022695"/>
    </source>
</evidence>
<dbReference type="Pfam" id="PF01909">
    <property type="entry name" value="NTP_transf_2"/>
    <property type="match status" value="1"/>
</dbReference>
<evidence type="ECO:0000313" key="12">
    <source>
        <dbReference type="Proteomes" id="UP001302329"/>
    </source>
</evidence>
<evidence type="ECO:0000256" key="3">
    <source>
        <dbReference type="ARBA" id="ARBA00022679"/>
    </source>
</evidence>
<dbReference type="Proteomes" id="UP001302329">
    <property type="component" value="Unassembled WGS sequence"/>
</dbReference>
<proteinExistence type="inferred from homology"/>
<dbReference type="CDD" id="cd05403">
    <property type="entry name" value="NT_KNTase_like"/>
    <property type="match status" value="1"/>
</dbReference>
<dbReference type="PANTHER" id="PTHR33571:SF14">
    <property type="entry name" value="PROTEIN ADENYLYLTRANSFERASE MJ0435-RELATED"/>
    <property type="match status" value="1"/>
</dbReference>
<evidence type="ECO:0000256" key="5">
    <source>
        <dbReference type="ARBA" id="ARBA00022723"/>
    </source>
</evidence>
<keyword evidence="5" id="KW-0479">Metal-binding</keyword>
<keyword evidence="4" id="KW-0548">Nucleotidyltransferase</keyword>
<comment type="cofactor">
    <cofactor evidence="1">
        <name>Mg(2+)</name>
        <dbReference type="ChEBI" id="CHEBI:18420"/>
    </cofactor>
</comment>
<feature type="domain" description="Polymerase nucleotidyl transferase" evidence="10">
    <location>
        <begin position="16"/>
        <end position="99"/>
    </location>
</feature>
<evidence type="ECO:0000313" key="11">
    <source>
        <dbReference type="EMBL" id="MEA5442115.1"/>
    </source>
</evidence>
<dbReference type="RefSeq" id="WP_323356205.1">
    <property type="nucleotide sequence ID" value="NZ_JAYGHY010000013.1"/>
</dbReference>
<name>A0ABU5SUU4_9CYAN</name>
<comment type="caution">
    <text evidence="11">The sequence shown here is derived from an EMBL/GenBank/DDBJ whole genome shotgun (WGS) entry which is preliminary data.</text>
</comment>
<dbReference type="InterPro" id="IPR052038">
    <property type="entry name" value="Type-VII_TA_antitoxin"/>
</dbReference>
<keyword evidence="6" id="KW-0547">Nucleotide-binding</keyword>
<dbReference type="Gene3D" id="3.30.460.10">
    <property type="entry name" value="Beta Polymerase, domain 2"/>
    <property type="match status" value="1"/>
</dbReference>
<evidence type="ECO:0000256" key="1">
    <source>
        <dbReference type="ARBA" id="ARBA00001946"/>
    </source>
</evidence>
<dbReference type="InterPro" id="IPR002934">
    <property type="entry name" value="Polymerase_NTP_transf_dom"/>
</dbReference>
<dbReference type="PANTHER" id="PTHR33571">
    <property type="entry name" value="SSL8005 PROTEIN"/>
    <property type="match status" value="1"/>
</dbReference>
<accession>A0ABU5SUU4</accession>
<keyword evidence="3" id="KW-0808">Transferase</keyword>
<reference evidence="11 12" key="1">
    <citation type="submission" date="2023-12" db="EMBL/GenBank/DDBJ databases">
        <title>Baltic Sea Cyanobacteria.</title>
        <authorList>
            <person name="Delbaje E."/>
            <person name="Fewer D.P."/>
            <person name="Shishido T.K."/>
        </authorList>
    </citation>
    <scope>NUCLEOTIDE SEQUENCE [LARGE SCALE GENOMIC DNA]</scope>
    <source>
        <strain evidence="11 12">UHCC 0281</strain>
    </source>
</reference>
<evidence type="ECO:0000256" key="7">
    <source>
        <dbReference type="ARBA" id="ARBA00022840"/>
    </source>
</evidence>
<dbReference type="EMBL" id="JAYGHY010000013">
    <property type="protein sequence ID" value="MEA5442115.1"/>
    <property type="molecule type" value="Genomic_DNA"/>
</dbReference>
<protein>
    <submittedName>
        <fullName evidence="11">Nucleotidyltransferase domain-containing protein</fullName>
    </submittedName>
</protein>
<evidence type="ECO:0000259" key="10">
    <source>
        <dbReference type="Pfam" id="PF01909"/>
    </source>
</evidence>
<keyword evidence="7" id="KW-0067">ATP-binding</keyword>
<evidence type="ECO:0000256" key="2">
    <source>
        <dbReference type="ARBA" id="ARBA00022649"/>
    </source>
</evidence>
<evidence type="ECO:0000256" key="8">
    <source>
        <dbReference type="ARBA" id="ARBA00022842"/>
    </source>
</evidence>
<gene>
    <name evidence="11" type="ORF">VB739_06080</name>
</gene>
<organism evidence="11 12">
    <name type="scientific">Cyanobium gracile UHCC 0281</name>
    <dbReference type="NCBI Taxonomy" id="3110309"/>
    <lineage>
        <taxon>Bacteria</taxon>
        <taxon>Bacillati</taxon>
        <taxon>Cyanobacteriota</taxon>
        <taxon>Cyanophyceae</taxon>
        <taxon>Synechococcales</taxon>
        <taxon>Prochlorococcaceae</taxon>
        <taxon>Cyanobium</taxon>
    </lineage>
</organism>
<keyword evidence="2" id="KW-1277">Toxin-antitoxin system</keyword>
<evidence type="ECO:0000256" key="6">
    <source>
        <dbReference type="ARBA" id="ARBA00022741"/>
    </source>
</evidence>
<sequence length="101" mass="11620">MTITSPRTEQVLSTLRLHRGDWQKRFNVVDIGVFGSVARGDARPDSDVDVWVRLDPLTPYALVHLKQELETLLSTSVDVVRLRERMNPSLKQRILDEGRRP</sequence>
<comment type="similarity">
    <text evidence="9">Belongs to the MntA antitoxin family.</text>
</comment>